<feature type="chain" id="PRO_5040795841" description="glucan endo-1,3-beta-D-glucosidase" evidence="22">
    <location>
        <begin position="24"/>
        <end position="347"/>
    </location>
</feature>
<reference evidence="23" key="1">
    <citation type="submission" date="2022-07" db="EMBL/GenBank/DDBJ databases">
        <title>Phylogenomic reconstructions and comparative analyses of Kickxellomycotina fungi.</title>
        <authorList>
            <person name="Reynolds N.K."/>
            <person name="Stajich J.E."/>
            <person name="Barry K."/>
            <person name="Grigoriev I.V."/>
            <person name="Crous P."/>
            <person name="Smith M.E."/>
        </authorList>
    </citation>
    <scope>NUCLEOTIDE SEQUENCE</scope>
    <source>
        <strain evidence="23">RSA 861</strain>
    </source>
</reference>
<evidence type="ECO:0000256" key="9">
    <source>
        <dbReference type="ARBA" id="ARBA00022729"/>
    </source>
</evidence>
<evidence type="ECO:0000256" key="20">
    <source>
        <dbReference type="RuleBase" id="RU004336"/>
    </source>
</evidence>
<feature type="signal peptide" evidence="22">
    <location>
        <begin position="1"/>
        <end position="23"/>
    </location>
</feature>
<evidence type="ECO:0000256" key="10">
    <source>
        <dbReference type="ARBA" id="ARBA00022801"/>
    </source>
</evidence>
<proteinExistence type="inferred from homology"/>
<protein>
    <recommendedName>
        <fullName evidence="5">glucan endo-1,3-beta-D-glucosidase</fullName>
        <ecNumber evidence="5">3.2.1.39</ecNumber>
    </recommendedName>
    <alternativeName>
        <fullName evidence="18">Endo-1,3-beta-glucanase btgC</fullName>
    </alternativeName>
    <alternativeName>
        <fullName evidence="17">Laminarinase btgC</fullName>
    </alternativeName>
</protein>
<evidence type="ECO:0000256" key="4">
    <source>
        <dbReference type="ARBA" id="ARBA00008773"/>
    </source>
</evidence>
<dbReference type="Proteomes" id="UP001150569">
    <property type="component" value="Unassembled WGS sequence"/>
</dbReference>
<evidence type="ECO:0000256" key="5">
    <source>
        <dbReference type="ARBA" id="ARBA00012780"/>
    </source>
</evidence>
<keyword evidence="20 23" id="KW-0326">Glycosidase</keyword>
<dbReference type="GO" id="GO:0005886">
    <property type="term" value="C:plasma membrane"/>
    <property type="evidence" value="ECO:0007669"/>
    <property type="project" value="UniProtKB-SubCell"/>
</dbReference>
<keyword evidence="11" id="KW-0472">Membrane</keyword>
<dbReference type="OrthoDB" id="77201at2759"/>
<dbReference type="PANTHER" id="PTHR16631:SF17">
    <property type="entry name" value="GLUCAN ENDO-1,3-BETA-GLUCOSIDASE BTGC"/>
    <property type="match status" value="1"/>
</dbReference>
<evidence type="ECO:0000256" key="18">
    <source>
        <dbReference type="ARBA" id="ARBA00043078"/>
    </source>
</evidence>
<keyword evidence="24" id="KW-1185">Reference proteome</keyword>
<dbReference type="GO" id="GO:0000272">
    <property type="term" value="P:polysaccharide catabolic process"/>
    <property type="evidence" value="ECO:0007669"/>
    <property type="project" value="UniProtKB-KW"/>
</dbReference>
<keyword evidence="12" id="KW-0325">Glycoprotein</keyword>
<evidence type="ECO:0000256" key="6">
    <source>
        <dbReference type="ARBA" id="ARBA00022475"/>
    </source>
</evidence>
<comment type="function">
    <text evidence="16">Glucanases play a role in cell expansion during growth, in cell-cell fusion during mating, and in spore release during sporulation. This enzyme may be involved in beta-glucan degradation. Active on laminarin and lichenan.</text>
</comment>
<keyword evidence="9 22" id="KW-0732">Signal</keyword>
<evidence type="ECO:0000256" key="16">
    <source>
        <dbReference type="ARBA" id="ARBA00037649"/>
    </source>
</evidence>
<dbReference type="EC" id="3.2.1.39" evidence="5"/>
<evidence type="ECO:0000256" key="14">
    <source>
        <dbReference type="ARBA" id="ARBA00023316"/>
    </source>
</evidence>
<dbReference type="PROSITE" id="PS00587">
    <property type="entry name" value="GLYCOSYL_HYDROL_F17"/>
    <property type="match status" value="1"/>
</dbReference>
<evidence type="ECO:0000256" key="7">
    <source>
        <dbReference type="ARBA" id="ARBA00022512"/>
    </source>
</evidence>
<dbReference type="InterPro" id="IPR017853">
    <property type="entry name" value="GH"/>
</dbReference>
<comment type="similarity">
    <text evidence="4 19">Belongs to the glycosyl hydrolase 17 family.</text>
</comment>
<keyword evidence="8" id="KW-0964">Secreted</keyword>
<evidence type="ECO:0000256" key="3">
    <source>
        <dbReference type="ARBA" id="ARBA00004401"/>
    </source>
</evidence>
<keyword evidence="7" id="KW-0134">Cell wall</keyword>
<dbReference type="GO" id="GO:0005576">
    <property type="term" value="C:extracellular region"/>
    <property type="evidence" value="ECO:0007669"/>
    <property type="project" value="TreeGrafter"/>
</dbReference>
<dbReference type="InterPro" id="IPR050732">
    <property type="entry name" value="Beta-glucan_modifiers"/>
</dbReference>
<dbReference type="EMBL" id="JANBPT010000039">
    <property type="protein sequence ID" value="KAJ1929308.1"/>
    <property type="molecule type" value="Genomic_DNA"/>
</dbReference>
<organism evidence="23 24">
    <name type="scientific">Tieghemiomyces parasiticus</name>
    <dbReference type="NCBI Taxonomy" id="78921"/>
    <lineage>
        <taxon>Eukaryota</taxon>
        <taxon>Fungi</taxon>
        <taxon>Fungi incertae sedis</taxon>
        <taxon>Zoopagomycota</taxon>
        <taxon>Kickxellomycotina</taxon>
        <taxon>Dimargaritomycetes</taxon>
        <taxon>Dimargaritales</taxon>
        <taxon>Dimargaritaceae</taxon>
        <taxon>Tieghemiomyces</taxon>
    </lineage>
</organism>
<dbReference type="Pfam" id="PF00332">
    <property type="entry name" value="Glyco_hydro_17"/>
    <property type="match status" value="1"/>
</dbReference>
<dbReference type="PANTHER" id="PTHR16631">
    <property type="entry name" value="GLUCAN 1,3-BETA-GLUCOSIDASE"/>
    <property type="match status" value="1"/>
</dbReference>
<dbReference type="GO" id="GO:0009277">
    <property type="term" value="C:fungal-type cell wall"/>
    <property type="evidence" value="ECO:0007669"/>
    <property type="project" value="TreeGrafter"/>
</dbReference>
<comment type="caution">
    <text evidence="23">The sequence shown here is derived from an EMBL/GenBank/DDBJ whole genome shotgun (WGS) entry which is preliminary data.</text>
</comment>
<evidence type="ECO:0000256" key="21">
    <source>
        <dbReference type="SAM" id="MobiDB-lite"/>
    </source>
</evidence>
<dbReference type="GO" id="GO:0009986">
    <property type="term" value="C:cell surface"/>
    <property type="evidence" value="ECO:0007669"/>
    <property type="project" value="TreeGrafter"/>
</dbReference>
<keyword evidence="10 20" id="KW-0378">Hydrolase</keyword>
<evidence type="ECO:0000256" key="12">
    <source>
        <dbReference type="ARBA" id="ARBA00023180"/>
    </source>
</evidence>
<evidence type="ECO:0000256" key="19">
    <source>
        <dbReference type="RuleBase" id="RU004335"/>
    </source>
</evidence>
<dbReference type="AlphaFoldDB" id="A0A9W8AHA6"/>
<evidence type="ECO:0000313" key="23">
    <source>
        <dbReference type="EMBL" id="KAJ1929308.1"/>
    </source>
</evidence>
<comment type="catalytic activity">
    <reaction evidence="1">
        <text>Hydrolysis of (1-&gt;3)-beta-D-glucosidic linkages in (1-&gt;3)-beta-D-glucans.</text>
        <dbReference type="EC" id="3.2.1.39"/>
    </reaction>
</comment>
<evidence type="ECO:0000256" key="8">
    <source>
        <dbReference type="ARBA" id="ARBA00022525"/>
    </source>
</evidence>
<sequence>MKVTQAITLLGAALLGSAVIAGASPHKKCRARQSSVADSVSVPVPTGTASVGVAPAPSSSNASSDDSTGRALAGLNYNARRADGSCPTLEEVKSDLDFLAGTVSKNFRIYSLTDCQQGELLLNAVKDTDYKILLGMWVGKDGNAVNAEIAELTRLAQTHTALFNGTVSGVVVGSEAIYRKDVDEATLVSYINRSRDALRQVGISAPVTSAETYNVIDAGLVNAVDFVTMNAFPFWENKTIDEASGVFFNHLDYVKGLAGDKTVVVGETGWPTAGGNYGPGVPSLENFKTYLGQFVCEAKKRDLQYYWFAAFDEPWKADEHTIGVEPNWGLTTSDRRTWKIDGPFYQC</sequence>
<gene>
    <name evidence="23" type="primary">BGL2_2</name>
    <name evidence="23" type="ORF">IWQ60_001278</name>
</gene>
<evidence type="ECO:0000256" key="2">
    <source>
        <dbReference type="ARBA" id="ARBA00004191"/>
    </source>
</evidence>
<name>A0A9W8AHA6_9FUNG</name>
<keyword evidence="6" id="KW-1003">Cell membrane</keyword>
<comment type="subcellular location">
    <subcellularLocation>
        <location evidence="3">Cell membrane</location>
        <topology evidence="3">Single-pass type II membrane protein</topology>
    </subcellularLocation>
    <subcellularLocation>
        <location evidence="2">Secreted</location>
        <location evidence="2">Cell wall</location>
    </subcellularLocation>
</comment>
<evidence type="ECO:0000256" key="13">
    <source>
        <dbReference type="ARBA" id="ARBA00023277"/>
    </source>
</evidence>
<evidence type="ECO:0000256" key="15">
    <source>
        <dbReference type="ARBA" id="ARBA00023326"/>
    </source>
</evidence>
<evidence type="ECO:0000256" key="22">
    <source>
        <dbReference type="SAM" id="SignalP"/>
    </source>
</evidence>
<feature type="region of interest" description="Disordered" evidence="21">
    <location>
        <begin position="49"/>
        <end position="68"/>
    </location>
</feature>
<accession>A0A9W8AHA6</accession>
<dbReference type="GO" id="GO:0071555">
    <property type="term" value="P:cell wall organization"/>
    <property type="evidence" value="ECO:0007669"/>
    <property type="project" value="UniProtKB-KW"/>
</dbReference>
<keyword evidence="14" id="KW-0961">Cell wall biogenesis/degradation</keyword>
<dbReference type="GO" id="GO:0042973">
    <property type="term" value="F:glucan endo-1,3-beta-D-glucosidase activity"/>
    <property type="evidence" value="ECO:0007669"/>
    <property type="project" value="UniProtKB-EC"/>
</dbReference>
<evidence type="ECO:0000256" key="17">
    <source>
        <dbReference type="ARBA" id="ARBA00042373"/>
    </source>
</evidence>
<dbReference type="InterPro" id="IPR000490">
    <property type="entry name" value="Glyco_hydro_17"/>
</dbReference>
<keyword evidence="13" id="KW-0119">Carbohydrate metabolism</keyword>
<evidence type="ECO:0000256" key="11">
    <source>
        <dbReference type="ARBA" id="ARBA00023136"/>
    </source>
</evidence>
<evidence type="ECO:0000313" key="24">
    <source>
        <dbReference type="Proteomes" id="UP001150569"/>
    </source>
</evidence>
<dbReference type="SUPFAM" id="SSF51445">
    <property type="entry name" value="(Trans)glycosidases"/>
    <property type="match status" value="1"/>
</dbReference>
<feature type="compositionally biased region" description="Low complexity" evidence="21">
    <location>
        <begin position="49"/>
        <end position="66"/>
    </location>
</feature>
<dbReference type="Gene3D" id="3.20.20.80">
    <property type="entry name" value="Glycosidases"/>
    <property type="match status" value="2"/>
</dbReference>
<evidence type="ECO:0000256" key="1">
    <source>
        <dbReference type="ARBA" id="ARBA00000382"/>
    </source>
</evidence>
<keyword evidence="15" id="KW-0624">Polysaccharide degradation</keyword>